<name>A0A1M4TYY8_9CLOT</name>
<gene>
    <name evidence="1" type="ORF">SAMN02745158_00641</name>
</gene>
<reference evidence="1 2" key="1">
    <citation type="submission" date="2016-11" db="EMBL/GenBank/DDBJ databases">
        <authorList>
            <person name="Jaros S."/>
            <person name="Januszkiewicz K."/>
            <person name="Wedrychowicz H."/>
        </authorList>
    </citation>
    <scope>NUCLEOTIDE SEQUENCE [LARGE SCALE GENOMIC DNA]</scope>
    <source>
        <strain evidence="1 2">DSM 17459</strain>
    </source>
</reference>
<dbReference type="OrthoDB" id="358393at2"/>
<proteinExistence type="predicted"/>
<evidence type="ECO:0000313" key="2">
    <source>
        <dbReference type="Proteomes" id="UP000184245"/>
    </source>
</evidence>
<dbReference type="InterPro" id="IPR032358">
    <property type="entry name" value="DUF4867"/>
</dbReference>
<organism evidence="1 2">
    <name type="scientific">Lactonifactor longoviformis DSM 17459</name>
    <dbReference type="NCBI Taxonomy" id="1122155"/>
    <lineage>
        <taxon>Bacteria</taxon>
        <taxon>Bacillati</taxon>
        <taxon>Bacillota</taxon>
        <taxon>Clostridia</taxon>
        <taxon>Eubacteriales</taxon>
        <taxon>Clostridiaceae</taxon>
        <taxon>Lactonifactor</taxon>
    </lineage>
</organism>
<evidence type="ECO:0000313" key="1">
    <source>
        <dbReference type="EMBL" id="SHE49583.1"/>
    </source>
</evidence>
<keyword evidence="2" id="KW-1185">Reference proteome</keyword>
<dbReference type="Pfam" id="PF16161">
    <property type="entry name" value="DUF4867"/>
    <property type="match status" value="1"/>
</dbReference>
<evidence type="ECO:0008006" key="3">
    <source>
        <dbReference type="Google" id="ProtNLM"/>
    </source>
</evidence>
<dbReference type="EMBL" id="FQVI01000002">
    <property type="protein sequence ID" value="SHE49583.1"/>
    <property type="molecule type" value="Genomic_DNA"/>
</dbReference>
<dbReference type="RefSeq" id="WP_072848946.1">
    <property type="nucleotide sequence ID" value="NZ_FQVI01000002.1"/>
</dbReference>
<accession>A0A1M4TYY8</accession>
<dbReference type="AlphaFoldDB" id="A0A1M4TYY8"/>
<dbReference type="STRING" id="1122155.SAMN02745158_00641"/>
<protein>
    <recommendedName>
        <fullName evidence="3">DUF4867 domain-containing protein</fullName>
    </recommendedName>
</protein>
<dbReference type="Proteomes" id="UP000184245">
    <property type="component" value="Unassembled WGS sequence"/>
</dbReference>
<sequence>MNILKVTDPEFCRYGKIITGIDCSDMAEAMEATPLPEDVVYVASEASLEECPSAGKIAYSLYGGMPIQVGYCNGSNYLLNAAEYHRDSEINIAVTDMILILGCEQDIEKDGTYDTSRMEAFMVPKGTVIEVYGTTLHYAPCNVAESGFKCVVVLPRGTNTEIEKEGPYTEEDNMLFARNKWLIAHPDARIEGAFNGLKGENLSVK</sequence>